<dbReference type="PANTHER" id="PTHR40763:SF5">
    <property type="entry name" value="MEMBRANE PROTEIN"/>
    <property type="match status" value="1"/>
</dbReference>
<gene>
    <name evidence="4" type="ORF">GJJ64_00140</name>
</gene>
<evidence type="ECO:0000313" key="5">
    <source>
        <dbReference type="Proteomes" id="UP000462931"/>
    </source>
</evidence>
<organism evidence="4 5">
    <name type="scientific">Pedobacter puniceum</name>
    <dbReference type="NCBI Taxonomy" id="2666136"/>
    <lineage>
        <taxon>Bacteria</taxon>
        <taxon>Pseudomonadati</taxon>
        <taxon>Bacteroidota</taxon>
        <taxon>Sphingobacteriia</taxon>
        <taxon>Sphingobacteriales</taxon>
        <taxon>Sphingobacteriaceae</taxon>
        <taxon>Pedobacter</taxon>
    </lineage>
</organism>
<feature type="transmembrane region" description="Helical" evidence="1">
    <location>
        <begin position="64"/>
        <end position="81"/>
    </location>
</feature>
<evidence type="ECO:0000313" key="4">
    <source>
        <dbReference type="EMBL" id="MRX45592.1"/>
    </source>
</evidence>
<keyword evidence="5" id="KW-1185">Reference proteome</keyword>
<evidence type="ECO:0000259" key="2">
    <source>
        <dbReference type="Pfam" id="PF09922"/>
    </source>
</evidence>
<dbReference type="Pfam" id="PF22570">
    <property type="entry name" value="LiaF-TM"/>
    <property type="match status" value="1"/>
</dbReference>
<sequence>MENQEIKNKKNYNKQVVGGAFLVIGSALLAKQMGADLPSWLISWPMLLIVIGLASGIKNNFRNSGWLFMILVGGVFLAERINPDLIVTEYTWPVVLIGLGLWFIFGRHKKCDMHEFKGGFKKKDYQPLTDENEGKANFSHKDNLNTGDDVIDSVAVFGGAKKHVLSKNFKGGEIVTIMGGTEINLTHADIQGVAVLEVVQIFGGTKIIIPHGWEVSTEMAAIFAGIDDKRVFQNQVTDKSKVLVIKGTSVFGGIEIKSF</sequence>
<protein>
    <recommendedName>
        <fullName evidence="6">Cell wall-active antibiotics response LiaF-like C-terminal domain-containing protein</fullName>
    </recommendedName>
</protein>
<dbReference type="InterPro" id="IPR024425">
    <property type="entry name" value="LiaF-like_C"/>
</dbReference>
<accession>A0A7K0FIG2</accession>
<feature type="transmembrane region" description="Helical" evidence="1">
    <location>
        <begin position="87"/>
        <end position="105"/>
    </location>
</feature>
<keyword evidence="1" id="KW-1133">Transmembrane helix</keyword>
<keyword evidence="1" id="KW-0472">Membrane</keyword>
<feature type="domain" description="LiaF transmembrane" evidence="3">
    <location>
        <begin position="17"/>
        <end position="109"/>
    </location>
</feature>
<feature type="domain" description="Cell wall-active antibiotics response LiaF-like C-terminal" evidence="2">
    <location>
        <begin position="169"/>
        <end position="227"/>
    </location>
</feature>
<dbReference type="Pfam" id="PF09922">
    <property type="entry name" value="LiaF-like_C"/>
    <property type="match status" value="1"/>
</dbReference>
<comment type="caution">
    <text evidence="4">The sequence shown here is derived from an EMBL/GenBank/DDBJ whole genome shotgun (WGS) entry which is preliminary data.</text>
</comment>
<dbReference type="EMBL" id="WKJI01000001">
    <property type="protein sequence ID" value="MRX45592.1"/>
    <property type="molecule type" value="Genomic_DNA"/>
</dbReference>
<name>A0A7K0FIG2_9SPHI</name>
<feature type="transmembrane region" description="Helical" evidence="1">
    <location>
        <begin position="12"/>
        <end position="31"/>
    </location>
</feature>
<dbReference type="InterPro" id="IPR054331">
    <property type="entry name" value="LiaF_TM"/>
</dbReference>
<dbReference type="PANTHER" id="PTHR40763">
    <property type="entry name" value="MEMBRANE PROTEIN-RELATED"/>
    <property type="match status" value="1"/>
</dbReference>
<evidence type="ECO:0008006" key="6">
    <source>
        <dbReference type="Google" id="ProtNLM"/>
    </source>
</evidence>
<evidence type="ECO:0000259" key="3">
    <source>
        <dbReference type="Pfam" id="PF22570"/>
    </source>
</evidence>
<dbReference type="Proteomes" id="UP000462931">
    <property type="component" value="Unassembled WGS sequence"/>
</dbReference>
<dbReference type="AlphaFoldDB" id="A0A7K0FIG2"/>
<keyword evidence="1" id="KW-0812">Transmembrane</keyword>
<reference evidence="4 5" key="1">
    <citation type="submission" date="2019-11" db="EMBL/GenBank/DDBJ databases">
        <authorList>
            <person name="Cheng Q."/>
            <person name="Yang Z."/>
        </authorList>
    </citation>
    <scope>NUCLEOTIDE SEQUENCE [LARGE SCALE GENOMIC DNA]</scope>
    <source>
        <strain evidence="4 5">HX-22-1</strain>
    </source>
</reference>
<feature type="transmembrane region" description="Helical" evidence="1">
    <location>
        <begin position="37"/>
        <end position="57"/>
    </location>
</feature>
<proteinExistence type="predicted"/>
<dbReference type="RefSeq" id="WP_154285782.1">
    <property type="nucleotide sequence ID" value="NZ_WKJI01000001.1"/>
</dbReference>
<evidence type="ECO:0000256" key="1">
    <source>
        <dbReference type="SAM" id="Phobius"/>
    </source>
</evidence>